<dbReference type="InterPro" id="IPR009000">
    <property type="entry name" value="Transl_B-barrel_sf"/>
</dbReference>
<dbReference type="PANTHER" id="PTHR43381:SF5">
    <property type="entry name" value="TR-TYPE G DOMAIN-CONTAINING PROTEIN"/>
    <property type="match status" value="1"/>
</dbReference>
<evidence type="ECO:0000313" key="5">
    <source>
        <dbReference type="Proteomes" id="UP000230556"/>
    </source>
</evidence>
<dbReference type="Gene3D" id="3.40.50.10050">
    <property type="entry name" value="Translation initiation factor IF- 2, domain 3"/>
    <property type="match status" value="1"/>
</dbReference>
<sequence>SIILGFNVKVSSSVAKLAEAEGVTIKNHKIIYELLEYIEKKVLKIMEPSIDEDELGVSTVIKVFEINKDIIAGVKVDSGVISLGDTVHLKRGEVSKNAKIRSIRIGKDEVKKVEVGKECGIFLSPNLDVREKDVIIAYKKKIDDI</sequence>
<evidence type="ECO:0000256" key="1">
    <source>
        <dbReference type="ARBA" id="ARBA00022741"/>
    </source>
</evidence>
<dbReference type="GO" id="GO:0005737">
    <property type="term" value="C:cytoplasm"/>
    <property type="evidence" value="ECO:0007669"/>
    <property type="project" value="TreeGrafter"/>
</dbReference>
<dbReference type="Proteomes" id="UP000230556">
    <property type="component" value="Unassembled WGS sequence"/>
</dbReference>
<comment type="caution">
    <text evidence="4">The sequence shown here is derived from an EMBL/GenBank/DDBJ whole genome shotgun (WGS) entry which is preliminary data.</text>
</comment>
<dbReference type="EMBL" id="PFFO01000042">
    <property type="protein sequence ID" value="PIW08425.1"/>
    <property type="molecule type" value="Genomic_DNA"/>
</dbReference>
<keyword evidence="2" id="KW-0342">GTP-binding</keyword>
<feature type="domain" description="Translation initiation factor IF- 2" evidence="3">
    <location>
        <begin position="2"/>
        <end position="38"/>
    </location>
</feature>
<dbReference type="GO" id="GO:0005525">
    <property type="term" value="F:GTP binding"/>
    <property type="evidence" value="ECO:0007669"/>
    <property type="project" value="UniProtKB-KW"/>
</dbReference>
<dbReference type="SUPFAM" id="SSF50447">
    <property type="entry name" value="Translation proteins"/>
    <property type="match status" value="1"/>
</dbReference>
<keyword evidence="4" id="KW-0648">Protein biosynthesis</keyword>
<name>A0A2M7FR32_9BACT</name>
<keyword evidence="1" id="KW-0547">Nucleotide-binding</keyword>
<accession>A0A2M7FR32</accession>
<dbReference type="Pfam" id="PF11987">
    <property type="entry name" value="IF-2"/>
    <property type="match status" value="1"/>
</dbReference>
<evidence type="ECO:0000256" key="2">
    <source>
        <dbReference type="ARBA" id="ARBA00023134"/>
    </source>
</evidence>
<feature type="non-terminal residue" evidence="4">
    <location>
        <position position="1"/>
    </location>
</feature>
<dbReference type="InterPro" id="IPR015760">
    <property type="entry name" value="TIF_IF2"/>
</dbReference>
<dbReference type="InterPro" id="IPR036925">
    <property type="entry name" value="TIF_IF2_dom3_sf"/>
</dbReference>
<dbReference type="AlphaFoldDB" id="A0A2M7FR32"/>
<dbReference type="PANTHER" id="PTHR43381">
    <property type="entry name" value="TRANSLATION INITIATION FACTOR IF-2-RELATED"/>
    <property type="match status" value="1"/>
</dbReference>
<gene>
    <name evidence="4" type="ORF">COW38_00835</name>
</gene>
<dbReference type="SUPFAM" id="SSF52156">
    <property type="entry name" value="Initiation factor IF2/eIF5b, domain 3"/>
    <property type="match status" value="1"/>
</dbReference>
<evidence type="ECO:0000313" key="4">
    <source>
        <dbReference type="EMBL" id="PIW08425.1"/>
    </source>
</evidence>
<proteinExistence type="predicted"/>
<dbReference type="InterPro" id="IPR023115">
    <property type="entry name" value="TIF_IF2_dom3"/>
</dbReference>
<protein>
    <submittedName>
        <fullName evidence="4">Translation initiation factor IF-2</fullName>
    </submittedName>
</protein>
<dbReference type="Gene3D" id="2.40.30.10">
    <property type="entry name" value="Translation factors"/>
    <property type="match status" value="1"/>
</dbReference>
<dbReference type="GO" id="GO:0003743">
    <property type="term" value="F:translation initiation factor activity"/>
    <property type="evidence" value="ECO:0007669"/>
    <property type="project" value="UniProtKB-KW"/>
</dbReference>
<evidence type="ECO:0000259" key="3">
    <source>
        <dbReference type="Pfam" id="PF11987"/>
    </source>
</evidence>
<keyword evidence="4" id="KW-0396">Initiation factor</keyword>
<organism evidence="4 5">
    <name type="scientific">Candidatus Collierbacteria bacterium CG17_big_fil_post_rev_8_21_14_2_50_45_7</name>
    <dbReference type="NCBI Taxonomy" id="1974536"/>
    <lineage>
        <taxon>Bacteria</taxon>
        <taxon>Candidatus Collieribacteriota</taxon>
    </lineage>
</organism>
<reference evidence="5" key="1">
    <citation type="submission" date="2017-09" db="EMBL/GenBank/DDBJ databases">
        <title>Depth-based differentiation of microbial function through sediment-hosted aquifers and enrichment of novel symbionts in the deep terrestrial subsurface.</title>
        <authorList>
            <person name="Probst A.J."/>
            <person name="Ladd B."/>
            <person name="Jarett J.K."/>
            <person name="Geller-Mcgrath D.E."/>
            <person name="Sieber C.M.K."/>
            <person name="Emerson J.B."/>
            <person name="Anantharaman K."/>
            <person name="Thomas B.C."/>
            <person name="Malmstrom R."/>
            <person name="Stieglmeier M."/>
            <person name="Klingl A."/>
            <person name="Woyke T."/>
            <person name="Ryan C.M."/>
            <person name="Banfield J.F."/>
        </authorList>
    </citation>
    <scope>NUCLEOTIDE SEQUENCE [LARGE SCALE GENOMIC DNA]</scope>
</reference>